<sequence>MGASCSFCRPAEGTSSYDLAEQRNQTNGTQDFEEKQSAEIISEQNQRLPIREGSETPSVNNEEIVSQSQCEVNVYTESSSHVGVPDIDDAKTNQTSTTESVPSLAEGRLILVDEPGHVTHVDKIAETQSTGHVKTPDVDQLLNAQSQASDEEIQAVVDKCWRDIESTCINPQDKSKSSPSSVDSKRKGWRVVRLFVSSTFADYHAEREVLVKKVVPELREWCEERSIHLIECDLRWGVPKDSTTEATIRTCLGELDRCSEETDGEPFFLNMLGERYGWIPSSTEISEEIQEEYKWIFPTSITHMEIMHAAYRMQSQNAAFLLRNSEFLTDVPPEKMREFVDDHPLNKVQLKALKDNLRQRFPGQVFDYSCQYDGIDESSGRPKVKLKGLEDFNQTVLEFFKSAISRSFPAVNQQLSAEEIELSMHNQFIELRGQFLLGRSEEISTVMEYVQHGTISDGSSTEGLVPLLVLGSSGSGKSALMAHCTLEIKKLGLPLFCHFVGAGPGSSAHNKLLEKLVRWLRSFSMADPSGSVEDTSTEKLQQEVNKSLEELGKRDEVFVIIIDAINQLADAEATNHMDWLPNIFPRNVRCVTSAVTDSRSAIILSGKYRKPPPVPLHIGDLDVSARQEIVKHTLGKYNKKLDAEQMELLIGSPGASNPLWLSLSCEELRVFGVFETITRHIKSLPSTLKELLQFIMNRLANEDKDSNVHKVLGLLACSKGGLSETEFQYLLSDDLTQSVPMMTWAEVRRTLKPFLRNIAGRGQQERLDFFHASIQEVVLETILVDSEEKRKFHLKLAEFFVDHCKDEDRVIFMASEQLKLAGEKKRLLEFLRNDTRSKYRPGFWKKQLLQSNLNIKYCKRFSYYF</sequence>
<dbReference type="Gene3D" id="3.40.50.300">
    <property type="entry name" value="P-loop containing nucleotide triphosphate hydrolases"/>
    <property type="match status" value="1"/>
</dbReference>
<dbReference type="PANTHER" id="PTHR19860">
    <property type="entry name" value="DDB1- AND CUL4-ASSOCIATED FACTOR 12-RELATED"/>
    <property type="match status" value="1"/>
</dbReference>
<comment type="caution">
    <text evidence="4">The sequence shown here is derived from an EMBL/GenBank/DDBJ whole genome shotgun (WGS) entry which is preliminary data.</text>
</comment>
<gene>
    <name evidence="4" type="ORF">OS493_030104</name>
</gene>
<name>A0A9X0CV83_9CNID</name>
<feature type="region of interest" description="Disordered" evidence="2">
    <location>
        <begin position="42"/>
        <end position="61"/>
    </location>
</feature>
<feature type="region of interest" description="Disordered" evidence="2">
    <location>
        <begin position="79"/>
        <end position="101"/>
    </location>
</feature>
<keyword evidence="5" id="KW-1185">Reference proteome</keyword>
<feature type="compositionally biased region" description="Polar residues" evidence="2">
    <location>
        <begin position="92"/>
        <end position="101"/>
    </location>
</feature>
<evidence type="ECO:0000313" key="5">
    <source>
        <dbReference type="Proteomes" id="UP001163046"/>
    </source>
</evidence>
<evidence type="ECO:0000313" key="4">
    <source>
        <dbReference type="EMBL" id="KAJ7377292.1"/>
    </source>
</evidence>
<feature type="compositionally biased region" description="Polar residues" evidence="2">
    <location>
        <begin position="13"/>
        <end position="30"/>
    </location>
</feature>
<dbReference type="Proteomes" id="UP001163046">
    <property type="component" value="Unassembled WGS sequence"/>
</dbReference>
<dbReference type="InterPro" id="IPR025139">
    <property type="entry name" value="DUF4062"/>
</dbReference>
<dbReference type="OrthoDB" id="2325716at2759"/>
<protein>
    <recommendedName>
        <fullName evidence="3">DUF4062 domain-containing protein</fullName>
    </recommendedName>
</protein>
<dbReference type="EMBL" id="MU826381">
    <property type="protein sequence ID" value="KAJ7377292.1"/>
    <property type="molecule type" value="Genomic_DNA"/>
</dbReference>
<feature type="region of interest" description="Disordered" evidence="2">
    <location>
        <begin position="1"/>
        <end position="36"/>
    </location>
</feature>
<dbReference type="Pfam" id="PF13271">
    <property type="entry name" value="DUF4062"/>
    <property type="match status" value="1"/>
</dbReference>
<evidence type="ECO:0000256" key="2">
    <source>
        <dbReference type="SAM" id="MobiDB-lite"/>
    </source>
</evidence>
<reference evidence="4" key="1">
    <citation type="submission" date="2023-01" db="EMBL/GenBank/DDBJ databases">
        <title>Genome assembly of the deep-sea coral Lophelia pertusa.</title>
        <authorList>
            <person name="Herrera S."/>
            <person name="Cordes E."/>
        </authorList>
    </citation>
    <scope>NUCLEOTIDE SEQUENCE</scope>
    <source>
        <strain evidence="4">USNM1676648</strain>
        <tissue evidence="4">Polyp</tissue>
    </source>
</reference>
<dbReference type="InterPro" id="IPR051191">
    <property type="entry name" value="DCAF12"/>
</dbReference>
<dbReference type="SUPFAM" id="SSF52540">
    <property type="entry name" value="P-loop containing nucleoside triphosphate hydrolases"/>
    <property type="match status" value="1"/>
</dbReference>
<organism evidence="4 5">
    <name type="scientific">Desmophyllum pertusum</name>
    <dbReference type="NCBI Taxonomy" id="174260"/>
    <lineage>
        <taxon>Eukaryota</taxon>
        <taxon>Metazoa</taxon>
        <taxon>Cnidaria</taxon>
        <taxon>Anthozoa</taxon>
        <taxon>Hexacorallia</taxon>
        <taxon>Scleractinia</taxon>
        <taxon>Caryophylliina</taxon>
        <taxon>Caryophylliidae</taxon>
        <taxon>Desmophyllum</taxon>
    </lineage>
</organism>
<dbReference type="GO" id="GO:0080008">
    <property type="term" value="C:Cul4-RING E3 ubiquitin ligase complex"/>
    <property type="evidence" value="ECO:0007669"/>
    <property type="project" value="TreeGrafter"/>
</dbReference>
<feature type="domain" description="DUF4062" evidence="3">
    <location>
        <begin position="193"/>
        <end position="293"/>
    </location>
</feature>
<proteinExistence type="predicted"/>
<dbReference type="AlphaFoldDB" id="A0A9X0CV83"/>
<keyword evidence="1" id="KW-0677">Repeat</keyword>
<dbReference type="InterPro" id="IPR027417">
    <property type="entry name" value="P-loop_NTPase"/>
</dbReference>
<evidence type="ECO:0000256" key="1">
    <source>
        <dbReference type="ARBA" id="ARBA00022737"/>
    </source>
</evidence>
<dbReference type="PANTHER" id="PTHR19860:SF42">
    <property type="entry name" value="RING-TYPE DOMAIN-CONTAINING PROTEIN"/>
    <property type="match status" value="1"/>
</dbReference>
<accession>A0A9X0CV83</accession>
<evidence type="ECO:0000259" key="3">
    <source>
        <dbReference type="Pfam" id="PF13271"/>
    </source>
</evidence>